<organism evidence="1 2">
    <name type="scientific">Weissella viridescens</name>
    <name type="common">Lactobacillus viridescens</name>
    <dbReference type="NCBI Taxonomy" id="1629"/>
    <lineage>
        <taxon>Bacteria</taxon>
        <taxon>Bacillati</taxon>
        <taxon>Bacillota</taxon>
        <taxon>Bacilli</taxon>
        <taxon>Lactobacillales</taxon>
        <taxon>Lactobacillaceae</taxon>
        <taxon>Weissella</taxon>
    </lineage>
</organism>
<dbReference type="AlphaFoldDB" id="A0A0R2HA97"/>
<dbReference type="EMBL" id="JQBM01000001">
    <property type="protein sequence ID" value="KRN47036.1"/>
    <property type="molecule type" value="Genomic_DNA"/>
</dbReference>
<name>A0A0R2HA97_WEIVI</name>
<reference evidence="1 2" key="1">
    <citation type="journal article" date="2015" name="Genome Announc.">
        <title>Expanding the biotechnology potential of lactobacilli through comparative genomics of 213 strains and associated genera.</title>
        <authorList>
            <person name="Sun Z."/>
            <person name="Harris H.M."/>
            <person name="McCann A."/>
            <person name="Guo C."/>
            <person name="Argimon S."/>
            <person name="Zhang W."/>
            <person name="Yang X."/>
            <person name="Jeffery I.B."/>
            <person name="Cooney J.C."/>
            <person name="Kagawa T.F."/>
            <person name="Liu W."/>
            <person name="Song Y."/>
            <person name="Salvetti E."/>
            <person name="Wrobel A."/>
            <person name="Rasinkangas P."/>
            <person name="Parkhill J."/>
            <person name="Rea M.C."/>
            <person name="O'Sullivan O."/>
            <person name="Ritari J."/>
            <person name="Douillard F.P."/>
            <person name="Paul Ross R."/>
            <person name="Yang R."/>
            <person name="Briner A.E."/>
            <person name="Felis G.E."/>
            <person name="de Vos W.M."/>
            <person name="Barrangou R."/>
            <person name="Klaenhammer T.R."/>
            <person name="Caufield P.W."/>
            <person name="Cui Y."/>
            <person name="Zhang H."/>
            <person name="O'Toole P.W."/>
        </authorList>
    </citation>
    <scope>NUCLEOTIDE SEQUENCE [LARGE SCALE GENOMIC DNA]</scope>
    <source>
        <strain evidence="1 2">DSM 20410</strain>
    </source>
</reference>
<dbReference type="RefSeq" id="WP_057744044.1">
    <property type="nucleotide sequence ID" value="NZ_BJLU01000003.1"/>
</dbReference>
<proteinExistence type="predicted"/>
<dbReference type="PATRIC" id="fig|1629.5.peg.308"/>
<evidence type="ECO:0000313" key="2">
    <source>
        <dbReference type="Proteomes" id="UP000051992"/>
    </source>
</evidence>
<evidence type="ECO:0008006" key="3">
    <source>
        <dbReference type="Google" id="ProtNLM"/>
    </source>
</evidence>
<dbReference type="Proteomes" id="UP000051992">
    <property type="component" value="Unassembled WGS sequence"/>
</dbReference>
<comment type="caution">
    <text evidence="1">The sequence shown here is derived from an EMBL/GenBank/DDBJ whole genome shotgun (WGS) entry which is preliminary data.</text>
</comment>
<evidence type="ECO:0000313" key="1">
    <source>
        <dbReference type="EMBL" id="KRN47036.1"/>
    </source>
</evidence>
<gene>
    <name evidence="1" type="ORF">IV50_GL000305</name>
</gene>
<accession>A0A0R2HA97</accession>
<protein>
    <recommendedName>
        <fullName evidence="3">DUF998 domain-containing protein</fullName>
    </recommendedName>
</protein>
<dbReference type="OrthoDB" id="2149194at2"/>
<sequence length="212" mass="24070">MQQQQWWQHKIYFGLGVVGALTYFLESIVGVLVWPAYQPLAHPIAILAAQDAPHRVGFLIAQVVAGIMIAIALAAIWSYHQFQHERRMAQGSLAMLFSFIMWVLVNNVWPNFTMVNYVVPENFPAKNIVMAVIIVGLAAAMLYYAKQIQKLNWWSLSNVLTVLALLFVIFSVLEFGMQLLNWPLRGFFDILATDSLALGLGFSSWYFMRQAI</sequence>
<keyword evidence="2" id="KW-1185">Reference proteome</keyword>